<reference evidence="3 4" key="1">
    <citation type="submission" date="2020-10" db="EMBL/GenBank/DDBJ databases">
        <title>Complete genome sequence of Paludibaculum fermentans P105T, a facultatively anaerobic acidobacterium capable of dissimilatory Fe(III) reduction.</title>
        <authorList>
            <person name="Dedysh S.N."/>
            <person name="Beletsky A.V."/>
            <person name="Kulichevskaya I.S."/>
            <person name="Mardanov A.V."/>
            <person name="Ravin N.V."/>
        </authorList>
    </citation>
    <scope>NUCLEOTIDE SEQUENCE [LARGE SCALE GENOMIC DNA]</scope>
    <source>
        <strain evidence="3 4">P105</strain>
    </source>
</reference>
<evidence type="ECO:0000313" key="3">
    <source>
        <dbReference type="EMBL" id="QOY92285.1"/>
    </source>
</evidence>
<sequence>MHIAQVHIKNFRLFDDLSLSLGPGLNLIVGENNSGKTSLVDAIRYTLETNSSEWVKIQESDFRRGQSRFSIQLKFEAITVRQARVFVEHITHEEVLEKRERCSALYVTLTAELTDHVARGVRYIRTELRSGRNGTGPTIEREVRAYLSATYLRPLRDAESELTASRGSRLSQVLHSSKSLREATNVIGLLTALINANKSILGNQAIKKSLNQIQQQIRSISFANSTFRPAIEIVGGTDINRLSEAERKQMCRAILEKLQLLIDEEDRQQGLGYSNLLFMATELLLLEQEQDDFPFLLIEEPEAHLHPQLQMKFLKALRDDFGQLGMPSLQSILTTHSPNLASKAPLESVIIMARGQAFPLRPTDTALDSDDYVFLEKFLDVTKSNLFFARAVLIVEGDAENILLPTIAELLGKPLEDYGVSIVNVGSTAYARYAKIFQRKDSRRWIPIRVMCVRDLDLWPRRAEFRGDGDTIGFKKAIPKKANGKGGNEDCWIDFYDTKALQDFKDLRRKIRGQNVEVELSARWTFEYCLALGSLFALLYEAVNGSNEDIDTLPTDPEERAIYLYGLIESPSRKTEVAYRLVSLLRKTFTPARSAPLPNEDATASEEREQAFQARAAQLQQELRDKLPCYIVRAIDYVTNNAEAPMLPPTAEAVQC</sequence>
<dbReference type="InterPro" id="IPR034139">
    <property type="entry name" value="TOPRIM_OLD"/>
</dbReference>
<protein>
    <submittedName>
        <fullName evidence="3">AAA family ATPase</fullName>
    </submittedName>
</protein>
<gene>
    <name evidence="3" type="ORF">IRI77_37590</name>
</gene>
<dbReference type="AlphaFoldDB" id="A0A7S7NYT2"/>
<dbReference type="InterPro" id="IPR041685">
    <property type="entry name" value="AAA_GajA/Old/RecF-like"/>
</dbReference>
<evidence type="ECO:0000259" key="1">
    <source>
        <dbReference type="Pfam" id="PF13175"/>
    </source>
</evidence>
<name>A0A7S7NYT2_PALFE</name>
<dbReference type="InterPro" id="IPR027417">
    <property type="entry name" value="P-loop_NTPase"/>
</dbReference>
<dbReference type="PANTHER" id="PTHR43581">
    <property type="entry name" value="ATP/GTP PHOSPHATASE"/>
    <property type="match status" value="1"/>
</dbReference>
<dbReference type="Pfam" id="PF13175">
    <property type="entry name" value="AAA_15"/>
    <property type="match status" value="1"/>
</dbReference>
<dbReference type="PANTHER" id="PTHR43581:SF4">
    <property type="entry name" value="ATP_GTP PHOSPHATASE"/>
    <property type="match status" value="1"/>
</dbReference>
<feature type="domain" description="Endonuclease GajA/Old nuclease/RecF-like AAA" evidence="1">
    <location>
        <begin position="1"/>
        <end position="341"/>
    </location>
</feature>
<dbReference type="CDD" id="cd01026">
    <property type="entry name" value="TOPRIM_OLD"/>
    <property type="match status" value="1"/>
</dbReference>
<dbReference type="SUPFAM" id="SSF52540">
    <property type="entry name" value="P-loop containing nucleoside triphosphate hydrolases"/>
    <property type="match status" value="1"/>
</dbReference>
<dbReference type="Proteomes" id="UP000593892">
    <property type="component" value="Chromosome"/>
</dbReference>
<dbReference type="InterPro" id="IPR051396">
    <property type="entry name" value="Bact_Antivir_Def_Nuclease"/>
</dbReference>
<proteinExistence type="predicted"/>
<evidence type="ECO:0000313" key="4">
    <source>
        <dbReference type="Proteomes" id="UP000593892"/>
    </source>
</evidence>
<dbReference type="EMBL" id="CP063849">
    <property type="protein sequence ID" value="QOY92285.1"/>
    <property type="molecule type" value="Genomic_DNA"/>
</dbReference>
<keyword evidence="4" id="KW-1185">Reference proteome</keyword>
<feature type="domain" description="OLD protein-like TOPRIM" evidence="2">
    <location>
        <begin position="387"/>
        <end position="457"/>
    </location>
</feature>
<dbReference type="KEGG" id="pfer:IRI77_37590"/>
<dbReference type="Gene3D" id="3.40.50.300">
    <property type="entry name" value="P-loop containing nucleotide triphosphate hydrolases"/>
    <property type="match status" value="1"/>
</dbReference>
<organism evidence="3 4">
    <name type="scientific">Paludibaculum fermentans</name>
    <dbReference type="NCBI Taxonomy" id="1473598"/>
    <lineage>
        <taxon>Bacteria</taxon>
        <taxon>Pseudomonadati</taxon>
        <taxon>Acidobacteriota</taxon>
        <taxon>Terriglobia</taxon>
        <taxon>Bryobacterales</taxon>
        <taxon>Bryobacteraceae</taxon>
        <taxon>Paludibaculum</taxon>
    </lineage>
</organism>
<accession>A0A7S7NYT2</accession>
<evidence type="ECO:0000259" key="2">
    <source>
        <dbReference type="Pfam" id="PF20469"/>
    </source>
</evidence>
<dbReference type="Pfam" id="PF20469">
    <property type="entry name" value="OLD-like_TOPRIM"/>
    <property type="match status" value="1"/>
</dbReference>